<dbReference type="Proteomes" id="UP000043764">
    <property type="component" value="Unassembled WGS sequence"/>
</dbReference>
<evidence type="ECO:0000313" key="3">
    <source>
        <dbReference type="EMBL" id="CRL11642.1"/>
    </source>
</evidence>
<feature type="transmembrane region" description="Helical" evidence="1">
    <location>
        <begin position="263"/>
        <end position="280"/>
    </location>
</feature>
<keyword evidence="1" id="KW-0472">Membrane</keyword>
<dbReference type="Pfam" id="PF00892">
    <property type="entry name" value="EamA"/>
    <property type="match status" value="2"/>
</dbReference>
<evidence type="ECO:0000313" key="4">
    <source>
        <dbReference type="Proteomes" id="UP000043764"/>
    </source>
</evidence>
<keyword evidence="1" id="KW-1133">Transmembrane helix</keyword>
<sequence>MNNVTAILLIIVSMAGFTLEDTVIKQLAKTMPVGQILVMLGIGSGAVFVIWAKLQGHRVLARHNWRWRPVLRASTEALAAVSFATALATVDISTVAAVFQAMPLAVTMGAALFLGEEVGWRRWSAILVGFLGVLMIVRPGLAGFEPNVLLVLVAVVAVAARDLMTRVMDSAVPSTVVSSQAFGSLVVGGMVMLWTLPGEPVALGQKDWLLLAAGIGFGVLAYSCIVTATRIGDAAVVTPFRYTRLVFLIAVGVVIFGEQPDMMTLGGSALIIVSGLYAFVRERRLARRARAAQIGAELQASA</sequence>
<dbReference type="RefSeq" id="WP_050673671.1">
    <property type="nucleotide sequence ID" value="NZ_CVRL01000033.1"/>
</dbReference>
<feature type="transmembrane region" description="Helical" evidence="1">
    <location>
        <begin position="73"/>
        <end position="90"/>
    </location>
</feature>
<feature type="transmembrane region" description="Helical" evidence="1">
    <location>
        <begin position="147"/>
        <end position="164"/>
    </location>
</feature>
<gene>
    <name evidence="3" type="ORF">NIT7321_02511</name>
</gene>
<feature type="transmembrane region" description="Helical" evidence="1">
    <location>
        <begin position="31"/>
        <end position="52"/>
    </location>
</feature>
<dbReference type="AlphaFoldDB" id="A0A0H5D347"/>
<dbReference type="EMBL" id="CVRL01000033">
    <property type="protein sequence ID" value="CRL11642.1"/>
    <property type="molecule type" value="Genomic_DNA"/>
</dbReference>
<dbReference type="GO" id="GO:0016020">
    <property type="term" value="C:membrane"/>
    <property type="evidence" value="ECO:0007669"/>
    <property type="project" value="InterPro"/>
</dbReference>
<organism evidence="3 4">
    <name type="scientific">Phaeobacter italicus</name>
    <dbReference type="NCBI Taxonomy" id="481446"/>
    <lineage>
        <taxon>Bacteria</taxon>
        <taxon>Pseudomonadati</taxon>
        <taxon>Pseudomonadota</taxon>
        <taxon>Alphaproteobacteria</taxon>
        <taxon>Rhodobacterales</taxon>
        <taxon>Roseobacteraceae</taxon>
        <taxon>Phaeobacter</taxon>
    </lineage>
</organism>
<dbReference type="InterPro" id="IPR000620">
    <property type="entry name" value="EamA_dom"/>
</dbReference>
<protein>
    <submittedName>
        <fullName evidence="3">Phosphonate utilization associated putative membrane protein</fullName>
    </submittedName>
</protein>
<feature type="domain" description="EamA" evidence="2">
    <location>
        <begin position="148"/>
        <end position="274"/>
    </location>
</feature>
<dbReference type="SUPFAM" id="SSF103481">
    <property type="entry name" value="Multidrug resistance efflux transporter EmrE"/>
    <property type="match status" value="2"/>
</dbReference>
<dbReference type="Gene3D" id="1.10.3730.20">
    <property type="match status" value="1"/>
</dbReference>
<keyword evidence="1" id="KW-0812">Transmembrane</keyword>
<evidence type="ECO:0000259" key="2">
    <source>
        <dbReference type="Pfam" id="PF00892"/>
    </source>
</evidence>
<feature type="transmembrane region" description="Helical" evidence="1">
    <location>
        <begin position="176"/>
        <end position="196"/>
    </location>
</feature>
<reference evidence="4" key="1">
    <citation type="submission" date="2015-05" db="EMBL/GenBank/DDBJ databases">
        <authorList>
            <person name="Rodrigo-Torres Lidia"/>
            <person name="Arahal R.David."/>
        </authorList>
    </citation>
    <scope>NUCLEOTIDE SEQUENCE [LARGE SCALE GENOMIC DNA]</scope>
    <source>
        <strain evidence="4">CECT 7321</strain>
    </source>
</reference>
<name>A0A0H5D347_9RHOB</name>
<dbReference type="PANTHER" id="PTHR22911">
    <property type="entry name" value="ACYL-MALONYL CONDENSING ENZYME-RELATED"/>
    <property type="match status" value="1"/>
</dbReference>
<feature type="transmembrane region" description="Helical" evidence="1">
    <location>
        <begin position="208"/>
        <end position="228"/>
    </location>
</feature>
<accession>A0A0H5D347</accession>
<dbReference type="PANTHER" id="PTHR22911:SF135">
    <property type="entry name" value="BLR4310 PROTEIN"/>
    <property type="match status" value="1"/>
</dbReference>
<dbReference type="STRING" id="481446.NIT7645_00908"/>
<dbReference type="InterPro" id="IPR037185">
    <property type="entry name" value="EmrE-like"/>
</dbReference>
<proteinExistence type="predicted"/>
<feature type="transmembrane region" description="Helical" evidence="1">
    <location>
        <begin position="240"/>
        <end position="257"/>
    </location>
</feature>
<keyword evidence="4" id="KW-1185">Reference proteome</keyword>
<feature type="domain" description="EamA" evidence="2">
    <location>
        <begin position="6"/>
        <end position="137"/>
    </location>
</feature>
<evidence type="ECO:0000256" key="1">
    <source>
        <dbReference type="SAM" id="Phobius"/>
    </source>
</evidence>